<dbReference type="RefSeq" id="WP_344671601.1">
    <property type="nucleotide sequence ID" value="NZ_BAAAQN010000087.1"/>
</dbReference>
<comment type="caution">
    <text evidence="3">The sequence shown here is derived from an EMBL/GenBank/DDBJ whole genome shotgun (WGS) entry which is preliminary data.</text>
</comment>
<feature type="transmembrane region" description="Helical" evidence="2">
    <location>
        <begin position="54"/>
        <end position="75"/>
    </location>
</feature>
<evidence type="ECO:0000313" key="4">
    <source>
        <dbReference type="Proteomes" id="UP001500751"/>
    </source>
</evidence>
<protein>
    <submittedName>
        <fullName evidence="3">PH domain-containing protein</fullName>
    </submittedName>
</protein>
<keyword evidence="2" id="KW-1133">Transmembrane helix</keyword>
<keyword evidence="2" id="KW-0472">Membrane</keyword>
<dbReference type="EMBL" id="BAAAQN010000087">
    <property type="protein sequence ID" value="GAA2062304.1"/>
    <property type="molecule type" value="Genomic_DNA"/>
</dbReference>
<evidence type="ECO:0000256" key="1">
    <source>
        <dbReference type="SAM" id="MobiDB-lite"/>
    </source>
</evidence>
<organism evidence="3 4">
    <name type="scientific">Catenulispora yoronensis</name>
    <dbReference type="NCBI Taxonomy" id="450799"/>
    <lineage>
        <taxon>Bacteria</taxon>
        <taxon>Bacillati</taxon>
        <taxon>Actinomycetota</taxon>
        <taxon>Actinomycetes</taxon>
        <taxon>Catenulisporales</taxon>
        <taxon>Catenulisporaceae</taxon>
        <taxon>Catenulispora</taxon>
    </lineage>
</organism>
<keyword evidence="4" id="KW-1185">Reference proteome</keyword>
<feature type="transmembrane region" description="Helical" evidence="2">
    <location>
        <begin position="25"/>
        <end position="47"/>
    </location>
</feature>
<feature type="region of interest" description="Disordered" evidence="1">
    <location>
        <begin position="1"/>
        <end position="21"/>
    </location>
</feature>
<evidence type="ECO:0000313" key="3">
    <source>
        <dbReference type="EMBL" id="GAA2062304.1"/>
    </source>
</evidence>
<sequence length="239" mass="25507">MRLKSPSTNDAPASPAEKPTSYRTVGSLGTGALLVVFGAIFLFAFSLGSEKHPIGATLGLLMIVGGTIGGLYPAAFSYPDHLLIRNPFRRIEVAWPRVDSVTARLSTVVQTVPEEGKARKFTIWSIPVSMHERRKSDRAASKKIRQIKSEAAKQATSAGDIAGGALGAAGYGRPRAMRQDPLETMAFADQAVVEMRDRQRACSTSVEKAAGTTVTWTWYTVGPFVVAAVLVVLAGVGVF</sequence>
<feature type="compositionally biased region" description="Polar residues" evidence="1">
    <location>
        <begin position="1"/>
        <end position="11"/>
    </location>
</feature>
<proteinExistence type="predicted"/>
<feature type="transmembrane region" description="Helical" evidence="2">
    <location>
        <begin position="216"/>
        <end position="238"/>
    </location>
</feature>
<gene>
    <name evidence="3" type="ORF">GCM10009839_86760</name>
</gene>
<name>A0ABN2VGZ4_9ACTN</name>
<evidence type="ECO:0000256" key="2">
    <source>
        <dbReference type="SAM" id="Phobius"/>
    </source>
</evidence>
<accession>A0ABN2VGZ4</accession>
<keyword evidence="2" id="KW-0812">Transmembrane</keyword>
<reference evidence="4" key="1">
    <citation type="journal article" date="2019" name="Int. J. Syst. Evol. Microbiol.">
        <title>The Global Catalogue of Microorganisms (GCM) 10K type strain sequencing project: providing services to taxonomists for standard genome sequencing and annotation.</title>
        <authorList>
            <consortium name="The Broad Institute Genomics Platform"/>
            <consortium name="The Broad Institute Genome Sequencing Center for Infectious Disease"/>
            <person name="Wu L."/>
            <person name="Ma J."/>
        </authorList>
    </citation>
    <scope>NUCLEOTIDE SEQUENCE [LARGE SCALE GENOMIC DNA]</scope>
    <source>
        <strain evidence="4">JCM 16014</strain>
    </source>
</reference>
<dbReference type="Proteomes" id="UP001500751">
    <property type="component" value="Unassembled WGS sequence"/>
</dbReference>